<sequence length="116" mass="12562">MAQQHTGGYAASAGVIDINPDEITHVYKELAAVLNEFETVIVPELEKIKANKYLTKGKAEKALEKVPDANDRILEIQDQIGQASTLVVDILNTMIETDQKLAEQIANSLNIGGEGS</sequence>
<dbReference type="Proteomes" id="UP000019241">
    <property type="component" value="Unassembled WGS sequence"/>
</dbReference>
<evidence type="ECO:0000313" key="2">
    <source>
        <dbReference type="Proteomes" id="UP000019241"/>
    </source>
</evidence>
<evidence type="ECO:0000313" key="1">
    <source>
        <dbReference type="EMBL" id="EUJ47063.1"/>
    </source>
</evidence>
<dbReference type="RefSeq" id="WP_036065079.1">
    <property type="nucleotide sequence ID" value="NZ_AODM01000073.1"/>
</dbReference>
<comment type="caution">
    <text evidence="1">The sequence shown here is derived from an EMBL/GenBank/DDBJ whole genome shotgun (WGS) entry which is preliminary data.</text>
</comment>
<name>W7DP07_9LIST</name>
<gene>
    <name evidence="1" type="ORF">MCOL2_18764</name>
</gene>
<dbReference type="EMBL" id="AODM01000073">
    <property type="protein sequence ID" value="EUJ47063.1"/>
    <property type="molecule type" value="Genomic_DNA"/>
</dbReference>
<reference evidence="1 2" key="1">
    <citation type="submission" date="2012-12" db="EMBL/GenBank/DDBJ databases">
        <title>Novel taxa of Listeriaceae from agricultural environments in the United States.</title>
        <authorList>
            <person name="den Bakker H.C."/>
            <person name="Allred A."/>
            <person name="Warchocki S."/>
            <person name="Wright E.M."/>
            <person name="Burrell A."/>
            <person name="Nightingale K.K."/>
            <person name="Kephart D."/>
            <person name="Wiedmann M."/>
        </authorList>
    </citation>
    <scope>NUCLEOTIDE SEQUENCE [LARGE SCALE GENOMIC DNA]</scope>
    <source>
        <strain evidence="1 2">FSL S10-1203</strain>
    </source>
</reference>
<accession>W7DP07</accession>
<proteinExistence type="predicted"/>
<protein>
    <submittedName>
        <fullName evidence="1">Uncharacterized protein</fullName>
    </submittedName>
</protein>
<organism evidence="1 2">
    <name type="scientific">Listeria fleischmannii FSL S10-1203</name>
    <dbReference type="NCBI Taxonomy" id="1265822"/>
    <lineage>
        <taxon>Bacteria</taxon>
        <taxon>Bacillati</taxon>
        <taxon>Bacillota</taxon>
        <taxon>Bacilli</taxon>
        <taxon>Bacillales</taxon>
        <taxon>Listeriaceae</taxon>
        <taxon>Listeria</taxon>
    </lineage>
</organism>
<dbReference type="PATRIC" id="fig|1265822.4.peg.3827"/>
<dbReference type="AlphaFoldDB" id="W7DP07"/>